<dbReference type="InParanoid" id="K1XSH7"/>
<reference evidence="1 2" key="1">
    <citation type="journal article" date="2012" name="BMC Genomics">
        <title>Sequencing the genome of Marssonina brunnea reveals fungus-poplar co-evolution.</title>
        <authorList>
            <person name="Zhu S."/>
            <person name="Cao Y.-Z."/>
            <person name="Jiang C."/>
            <person name="Tan B.-Y."/>
            <person name="Wang Z."/>
            <person name="Feng S."/>
            <person name="Zhang L."/>
            <person name="Su X.-H."/>
            <person name="Brejova B."/>
            <person name="Vinar T."/>
            <person name="Xu M."/>
            <person name="Wang M.-X."/>
            <person name="Zhang S.-G."/>
            <person name="Huang M.-R."/>
            <person name="Wu R."/>
            <person name="Zhou Y."/>
        </authorList>
    </citation>
    <scope>NUCLEOTIDE SEQUENCE [LARGE SCALE GENOMIC DNA]</scope>
    <source>
        <strain evidence="1 2">MB_m1</strain>
    </source>
</reference>
<evidence type="ECO:0000313" key="2">
    <source>
        <dbReference type="Proteomes" id="UP000006753"/>
    </source>
</evidence>
<accession>K1XSH7</accession>
<evidence type="ECO:0000313" key="1">
    <source>
        <dbReference type="EMBL" id="EKD15494.1"/>
    </source>
</evidence>
<dbReference type="KEGG" id="mbe:MBM_06122"/>
<dbReference type="OrthoDB" id="10490743at2759"/>
<organism evidence="1 2">
    <name type="scientific">Marssonina brunnea f. sp. multigermtubi (strain MB_m1)</name>
    <name type="common">Marssonina leaf spot fungus</name>
    <dbReference type="NCBI Taxonomy" id="1072389"/>
    <lineage>
        <taxon>Eukaryota</taxon>
        <taxon>Fungi</taxon>
        <taxon>Dikarya</taxon>
        <taxon>Ascomycota</taxon>
        <taxon>Pezizomycotina</taxon>
        <taxon>Leotiomycetes</taxon>
        <taxon>Helotiales</taxon>
        <taxon>Drepanopezizaceae</taxon>
        <taxon>Drepanopeziza</taxon>
    </lineage>
</organism>
<proteinExistence type="predicted"/>
<protein>
    <submittedName>
        <fullName evidence="1">Uncharacterized protein</fullName>
    </submittedName>
</protein>
<dbReference type="HOGENOM" id="CLU_1343512_0_0_1"/>
<sequence>MFCDSQPDSLLCPTDVAALADLGTITPRTPPSTPEERAFDQLPEQSLLDSKSLSSLLADLLGRGKLPEHSRAASKDIAIPRRALQRKLSEMGSDDISDLAEIRGLREDSNTRHGFSDFCIQNLQKLLLSNIEDSGPRGIIECGLPSTAGQVGAAIVKAEKATIMAMENFMVGNPKMYLQNIGLSVFAEGLRVNDLRVKDADVKS</sequence>
<dbReference type="Proteomes" id="UP000006753">
    <property type="component" value="Unassembled WGS sequence"/>
</dbReference>
<keyword evidence="2" id="KW-1185">Reference proteome</keyword>
<dbReference type="EMBL" id="JH921441">
    <property type="protein sequence ID" value="EKD15494.1"/>
    <property type="molecule type" value="Genomic_DNA"/>
</dbReference>
<dbReference type="AlphaFoldDB" id="K1XSH7"/>
<name>K1XSH7_MARBU</name>
<gene>
    <name evidence="1" type="ORF">MBM_06122</name>
</gene>